<dbReference type="Pfam" id="PF08613">
    <property type="entry name" value="Cyclin"/>
    <property type="match status" value="1"/>
</dbReference>
<protein>
    <recommendedName>
        <fullName evidence="2">Cyclin</fullName>
    </recommendedName>
</protein>
<dbReference type="Gene3D" id="1.10.472.10">
    <property type="entry name" value="Cyclin-like"/>
    <property type="match status" value="1"/>
</dbReference>
<dbReference type="InterPro" id="IPR036915">
    <property type="entry name" value="Cyclin-like_sf"/>
</dbReference>
<dbReference type="GO" id="GO:0019901">
    <property type="term" value="F:protein kinase binding"/>
    <property type="evidence" value="ECO:0007669"/>
    <property type="project" value="InterPro"/>
</dbReference>
<evidence type="ECO:0008006" key="2">
    <source>
        <dbReference type="Google" id="ProtNLM"/>
    </source>
</evidence>
<gene>
    <name evidence="1" type="ORF">GOCE00092_LOCUS28473</name>
</gene>
<sequence length="429" mass="46287">MEATPEQTAEGMVIVQVLAAVLDRLVNANTSLALTDPGQVTKFHALKAPGIGIQQYLERIQKYSSCSNECFVLALIYIDRLIQRNNFLLTELNVHRVVITAILLAAKFFDDAYYNNAYYAKVGGVLVAEMNGLEVDFLFRINFSLHVTPELFHKYKEELMSQSTNGATSAVAVTPIPSVPIPPQPEIPSITSSVPTTVAGHSLISVANTVSDLHRHHHSATAHHHHRQHPILTQHEFAAVTEERANYITPSPPASTRNPVMPASDLMVPVPIHSRVSSTSSSAATEQQHQQLHPYLQRAQSTLPVPTFPNAVPSHGFRRCASQTQYSGMSLDFSEAGLFANAHVTAATPMDTRPAAGGYAFAPAPMSTTATLIHYNHSKSPATDFLTQNLSSASAGASGGVSTTDTSFLTAMDTQYFVTSGAAHHILGS</sequence>
<reference evidence="1" key="1">
    <citation type="submission" date="2021-01" db="EMBL/GenBank/DDBJ databases">
        <authorList>
            <person name="Corre E."/>
            <person name="Pelletier E."/>
            <person name="Niang G."/>
            <person name="Scheremetjew M."/>
            <person name="Finn R."/>
            <person name="Kale V."/>
            <person name="Holt S."/>
            <person name="Cochrane G."/>
            <person name="Meng A."/>
            <person name="Brown T."/>
            <person name="Cohen L."/>
        </authorList>
    </citation>
    <scope>NUCLEOTIDE SEQUENCE</scope>
    <source>
        <strain evidence="1">CCMP 410</strain>
    </source>
</reference>
<proteinExistence type="predicted"/>
<evidence type="ECO:0000313" key="1">
    <source>
        <dbReference type="EMBL" id="CAD9312958.1"/>
    </source>
</evidence>
<dbReference type="InterPro" id="IPR013922">
    <property type="entry name" value="Cyclin_PHO80-like"/>
</dbReference>
<accession>A0A7S1VVV1</accession>
<dbReference type="PANTHER" id="PTHR15615">
    <property type="match status" value="1"/>
</dbReference>
<dbReference type="SUPFAM" id="SSF47954">
    <property type="entry name" value="Cyclin-like"/>
    <property type="match status" value="1"/>
</dbReference>
<name>A0A7S1VVV1_9STRA</name>
<dbReference type="AlphaFoldDB" id="A0A7S1VVV1"/>
<dbReference type="EMBL" id="HBGK01053984">
    <property type="protein sequence ID" value="CAD9312958.1"/>
    <property type="molecule type" value="Transcribed_RNA"/>
</dbReference>
<dbReference type="PANTHER" id="PTHR15615:SF108">
    <property type="entry name" value="PROTEIN CNPPD1"/>
    <property type="match status" value="1"/>
</dbReference>
<organism evidence="1">
    <name type="scientific">Grammatophora oceanica</name>
    <dbReference type="NCBI Taxonomy" id="210454"/>
    <lineage>
        <taxon>Eukaryota</taxon>
        <taxon>Sar</taxon>
        <taxon>Stramenopiles</taxon>
        <taxon>Ochrophyta</taxon>
        <taxon>Bacillariophyta</taxon>
        <taxon>Fragilariophyceae</taxon>
        <taxon>Fragilariophycidae</taxon>
        <taxon>Rhabdonematales</taxon>
        <taxon>Grammatophoraceae</taxon>
        <taxon>Grammatophora</taxon>
    </lineage>
</organism>